<dbReference type="SMART" id="SM00271">
    <property type="entry name" value="DnaJ"/>
    <property type="match status" value="1"/>
</dbReference>
<keyword evidence="1" id="KW-0143">Chaperone</keyword>
<dbReference type="Pfam" id="PF00226">
    <property type="entry name" value="DnaJ"/>
    <property type="match status" value="1"/>
</dbReference>
<gene>
    <name evidence="4" type="ORF">LPJ64_001414</name>
</gene>
<accession>A0A9W7XLB5</accession>
<dbReference type="Gene3D" id="1.10.287.110">
    <property type="entry name" value="DnaJ domain"/>
    <property type="match status" value="1"/>
</dbReference>
<sequence length="589" mass="64288">MDLDLDSDSEEARLQDFERRTADAATHSADYYAVLNVSRTATTDEIRDAYKRLSLMFHPDRHPSAEQREWAQRQFQTTQRAYEVLTDRAKRAAYDALGVEGVAMAYTVGYKVQTARDLQMRFEREARERRMEEIEHWVQSKSEISATVRCAGGLAAEQLFMNHSFAATLDDQTTAVVSGNMFAHRARGSGNFIGTVRRSLGPQSWVALSVPALPPYSATVESAHQLAAGVFCSTHVTQGMRRLPDATVTFSRMLTDAVAGAITVRSGNQYLPIHPEKPSASTSPSGVALSLSGKHGVRGDFHAETAVGIEQSHVLAKYTYQIDRRLAVSGGATVVFSAHGLSDLLCNVGLRATISGWTRAAWRVEISPVSGILATVSLRRLGHKLRVPLVLTPSLDLRIALLASLGPVAAALAIDSVVLAPRRRRIVRERLAELRDEQVAQLYQQKRRAEEAVELMKSQAERTRKAALASGGLVIENALYGDLPFKLAIENSNMLAARLDSAAESNSALVAADEPRACDVTLPLTALVVADQLVIAGGASKRFLPGFYDPAFGAPKKLFVRYTFRGTVHEAVVGDEEALAIPMRQHSTE</sequence>
<keyword evidence="5" id="KW-1185">Reference proteome</keyword>
<dbReference type="AlphaFoldDB" id="A0A9W7XLB5"/>
<protein>
    <recommendedName>
        <fullName evidence="3">J domain-containing protein</fullName>
    </recommendedName>
</protein>
<dbReference type="CDD" id="cd06257">
    <property type="entry name" value="DnaJ"/>
    <property type="match status" value="1"/>
</dbReference>
<keyword evidence="2" id="KW-0175">Coiled coil</keyword>
<dbReference type="EMBL" id="JANBOH010000037">
    <property type="protein sequence ID" value="KAJ1647154.1"/>
    <property type="molecule type" value="Genomic_DNA"/>
</dbReference>
<reference evidence="4" key="1">
    <citation type="submission" date="2022-07" db="EMBL/GenBank/DDBJ databases">
        <title>Phylogenomic reconstructions and comparative analyses of Kickxellomycotina fungi.</title>
        <authorList>
            <person name="Reynolds N.K."/>
            <person name="Stajich J.E."/>
            <person name="Barry K."/>
            <person name="Grigoriev I.V."/>
            <person name="Crous P."/>
            <person name="Smith M.E."/>
        </authorList>
    </citation>
    <scope>NUCLEOTIDE SEQUENCE</scope>
    <source>
        <strain evidence="4">NBRC 105413</strain>
    </source>
</reference>
<dbReference type="GO" id="GO:0042407">
    <property type="term" value="P:cristae formation"/>
    <property type="evidence" value="ECO:0007669"/>
    <property type="project" value="TreeGrafter"/>
</dbReference>
<evidence type="ECO:0000313" key="4">
    <source>
        <dbReference type="EMBL" id="KAJ1647154.1"/>
    </source>
</evidence>
<evidence type="ECO:0000259" key="3">
    <source>
        <dbReference type="PROSITE" id="PS50076"/>
    </source>
</evidence>
<dbReference type="PANTHER" id="PTHR44157:SF1">
    <property type="entry name" value="DNAJ HOMOLOG SUBFAMILY C MEMBER 11"/>
    <property type="match status" value="1"/>
</dbReference>
<dbReference type="InterPro" id="IPR055225">
    <property type="entry name" value="DNAJC11-like_beta-barrel"/>
</dbReference>
<evidence type="ECO:0000256" key="1">
    <source>
        <dbReference type="ARBA" id="ARBA00023186"/>
    </source>
</evidence>
<organism evidence="4 5">
    <name type="scientific">Coemansia asiatica</name>
    <dbReference type="NCBI Taxonomy" id="1052880"/>
    <lineage>
        <taxon>Eukaryota</taxon>
        <taxon>Fungi</taxon>
        <taxon>Fungi incertae sedis</taxon>
        <taxon>Zoopagomycota</taxon>
        <taxon>Kickxellomycotina</taxon>
        <taxon>Kickxellomycetes</taxon>
        <taxon>Kickxellales</taxon>
        <taxon>Kickxellaceae</taxon>
        <taxon>Coemansia</taxon>
    </lineage>
</organism>
<feature type="domain" description="J" evidence="3">
    <location>
        <begin position="30"/>
        <end position="98"/>
    </location>
</feature>
<dbReference type="InterPro" id="IPR052243">
    <property type="entry name" value="Mito_inner_membrane_organizer"/>
</dbReference>
<dbReference type="SUPFAM" id="SSF46565">
    <property type="entry name" value="Chaperone J-domain"/>
    <property type="match status" value="1"/>
</dbReference>
<dbReference type="PROSITE" id="PS50076">
    <property type="entry name" value="DNAJ_2"/>
    <property type="match status" value="1"/>
</dbReference>
<dbReference type="InterPro" id="IPR024586">
    <property type="entry name" value="DnaJ-like_C11_C"/>
</dbReference>
<proteinExistence type="predicted"/>
<evidence type="ECO:0000256" key="2">
    <source>
        <dbReference type="SAM" id="Coils"/>
    </source>
</evidence>
<evidence type="ECO:0000313" key="5">
    <source>
        <dbReference type="Proteomes" id="UP001145021"/>
    </source>
</evidence>
<name>A0A9W7XLB5_9FUNG</name>
<comment type="caution">
    <text evidence="4">The sequence shown here is derived from an EMBL/GenBank/DDBJ whole genome shotgun (WGS) entry which is preliminary data.</text>
</comment>
<dbReference type="GO" id="GO:0005739">
    <property type="term" value="C:mitochondrion"/>
    <property type="evidence" value="ECO:0007669"/>
    <property type="project" value="GOC"/>
</dbReference>
<dbReference type="Pfam" id="PF11875">
    <property type="entry name" value="DnaJ-like_C11_C"/>
    <property type="match status" value="1"/>
</dbReference>
<dbReference type="Proteomes" id="UP001145021">
    <property type="component" value="Unassembled WGS sequence"/>
</dbReference>
<feature type="coiled-coil region" evidence="2">
    <location>
        <begin position="439"/>
        <end position="466"/>
    </location>
</feature>
<dbReference type="PRINTS" id="PR00625">
    <property type="entry name" value="JDOMAIN"/>
</dbReference>
<dbReference type="Pfam" id="PF22774">
    <property type="entry name" value="DNAJC11_beta-barrel"/>
    <property type="match status" value="1"/>
</dbReference>
<dbReference type="InterPro" id="IPR001623">
    <property type="entry name" value="DnaJ_domain"/>
</dbReference>
<dbReference type="PANTHER" id="PTHR44157">
    <property type="entry name" value="DNAJ HOMOLOG SUBFAMILY C MEMBER 11"/>
    <property type="match status" value="1"/>
</dbReference>
<dbReference type="InterPro" id="IPR036869">
    <property type="entry name" value="J_dom_sf"/>
</dbReference>